<keyword evidence="3 5" id="KW-0862">Zinc</keyword>
<keyword evidence="2 5" id="KW-0479">Metal-binding</keyword>
<evidence type="ECO:0000256" key="3">
    <source>
        <dbReference type="ARBA" id="ARBA00022833"/>
    </source>
</evidence>
<evidence type="ECO:0000259" key="6">
    <source>
        <dbReference type="SMART" id="SM00829"/>
    </source>
</evidence>
<dbReference type="Gene3D" id="3.40.50.720">
    <property type="entry name" value="NAD(P)-binding Rossmann-like Domain"/>
    <property type="match status" value="1"/>
</dbReference>
<gene>
    <name evidence="7" type="ORF">PMH09_04115</name>
</gene>
<evidence type="ECO:0000256" key="4">
    <source>
        <dbReference type="ARBA" id="ARBA00023002"/>
    </source>
</evidence>
<feature type="domain" description="Enoyl reductase (ER)" evidence="6">
    <location>
        <begin position="14"/>
        <end position="333"/>
    </location>
</feature>
<comment type="similarity">
    <text evidence="5">Belongs to the zinc-containing alcohol dehydrogenase family.</text>
</comment>
<dbReference type="PANTHER" id="PTHR42683">
    <property type="entry name" value="ALDEHYDE REDUCTASE"/>
    <property type="match status" value="1"/>
</dbReference>
<evidence type="ECO:0000256" key="5">
    <source>
        <dbReference type="RuleBase" id="RU361277"/>
    </source>
</evidence>
<comment type="caution">
    <text evidence="7">The sequence shown here is derived from an EMBL/GenBank/DDBJ whole genome shotgun (WGS) entry which is preliminary data.</text>
</comment>
<evidence type="ECO:0000256" key="2">
    <source>
        <dbReference type="ARBA" id="ARBA00022723"/>
    </source>
</evidence>
<evidence type="ECO:0000313" key="7">
    <source>
        <dbReference type="EMBL" id="MDJ1182370.1"/>
    </source>
</evidence>
<dbReference type="InterPro" id="IPR036291">
    <property type="entry name" value="NAD(P)-bd_dom_sf"/>
</dbReference>
<dbReference type="PROSITE" id="PS00065">
    <property type="entry name" value="D_2_HYDROXYACID_DH_1"/>
    <property type="match status" value="1"/>
</dbReference>
<dbReference type="SUPFAM" id="SSF50129">
    <property type="entry name" value="GroES-like"/>
    <property type="match status" value="1"/>
</dbReference>
<evidence type="ECO:0000313" key="8">
    <source>
        <dbReference type="Proteomes" id="UP001232992"/>
    </source>
</evidence>
<dbReference type="InterPro" id="IPR013154">
    <property type="entry name" value="ADH-like_N"/>
</dbReference>
<dbReference type="Pfam" id="PF00107">
    <property type="entry name" value="ADH_zinc_N"/>
    <property type="match status" value="1"/>
</dbReference>
<proteinExistence type="inferred from homology"/>
<dbReference type="Pfam" id="PF08240">
    <property type="entry name" value="ADH_N"/>
    <property type="match status" value="1"/>
</dbReference>
<comment type="cofactor">
    <cofactor evidence="1 5">
        <name>Zn(2+)</name>
        <dbReference type="ChEBI" id="CHEBI:29105"/>
    </cofactor>
</comment>
<protein>
    <submittedName>
        <fullName evidence="7">NAD(P)-dependent alcohol dehydrogenase</fullName>
    </submittedName>
</protein>
<accession>A0ABT7BT56</accession>
<sequence length="336" mass="36364">MIQVQAKAAKSAGASLESYQFEIDSPQEFECLIKVKSCGICHSDLHIIDNDWGVSRYPAVPGHEIIGEVLEIGSQVKHLKVGDLVGVGWQKSACLQCRQCLQGNENLCRENKAIIVSGYGGFASHLLADSRFVFSIPKDIDPTHAGPLLCGGVTVYSALRHAGMTSGQDIGIIGIGGLGHLAVQFAQRLGNQVTVFTTSADKAEFAKQQGADRAIIVPKGESPPPPEQPLQIILNTVPVNLDWPAYINYLDADGTLTFVGVNDALLNLPVVSLLALRRRIMASITGGRAILMEMLDVAARHGIKPVIETFPFEDVNEAIERVRSNKVRYRAILTMD</sequence>
<dbReference type="RefSeq" id="WP_283757022.1">
    <property type="nucleotide sequence ID" value="NZ_JAQOSQ010000002.1"/>
</dbReference>
<dbReference type="Proteomes" id="UP001232992">
    <property type="component" value="Unassembled WGS sequence"/>
</dbReference>
<dbReference type="InterPro" id="IPR011032">
    <property type="entry name" value="GroES-like_sf"/>
</dbReference>
<dbReference type="InterPro" id="IPR029752">
    <property type="entry name" value="D-isomer_DH_CS1"/>
</dbReference>
<dbReference type="SMART" id="SM00829">
    <property type="entry name" value="PKS_ER"/>
    <property type="match status" value="1"/>
</dbReference>
<keyword evidence="8" id="KW-1185">Reference proteome</keyword>
<dbReference type="Gene3D" id="3.90.180.10">
    <property type="entry name" value="Medium-chain alcohol dehydrogenases, catalytic domain"/>
    <property type="match status" value="1"/>
</dbReference>
<name>A0ABT7BT56_9CYAN</name>
<dbReference type="InterPro" id="IPR013149">
    <property type="entry name" value="ADH-like_C"/>
</dbReference>
<dbReference type="PROSITE" id="PS00059">
    <property type="entry name" value="ADH_ZINC"/>
    <property type="match status" value="1"/>
</dbReference>
<dbReference type="InterPro" id="IPR002328">
    <property type="entry name" value="ADH_Zn_CS"/>
</dbReference>
<keyword evidence="4" id="KW-0560">Oxidoreductase</keyword>
<dbReference type="InterPro" id="IPR047109">
    <property type="entry name" value="CAD-like"/>
</dbReference>
<dbReference type="SUPFAM" id="SSF51735">
    <property type="entry name" value="NAD(P)-binding Rossmann-fold domains"/>
    <property type="match status" value="1"/>
</dbReference>
<organism evidence="7 8">
    <name type="scientific">Roseofilum casamattae BLCC-M143</name>
    <dbReference type="NCBI Taxonomy" id="3022442"/>
    <lineage>
        <taxon>Bacteria</taxon>
        <taxon>Bacillati</taxon>
        <taxon>Cyanobacteriota</taxon>
        <taxon>Cyanophyceae</taxon>
        <taxon>Desertifilales</taxon>
        <taxon>Desertifilaceae</taxon>
        <taxon>Roseofilum</taxon>
        <taxon>Roseofilum casamattae</taxon>
    </lineage>
</organism>
<dbReference type="EMBL" id="JAQOSQ010000002">
    <property type="protein sequence ID" value="MDJ1182370.1"/>
    <property type="molecule type" value="Genomic_DNA"/>
</dbReference>
<dbReference type="InterPro" id="IPR020843">
    <property type="entry name" value="ER"/>
</dbReference>
<evidence type="ECO:0000256" key="1">
    <source>
        <dbReference type="ARBA" id="ARBA00001947"/>
    </source>
</evidence>
<dbReference type="CDD" id="cd05283">
    <property type="entry name" value="CAD1"/>
    <property type="match status" value="1"/>
</dbReference>
<reference evidence="7 8" key="1">
    <citation type="submission" date="2023-01" db="EMBL/GenBank/DDBJ databases">
        <title>Novel diversity within Roseofilum (Cyanobacteria; Desertifilaceae) from marine benthic mats with descriptions of four novel species.</title>
        <authorList>
            <person name="Wang Y."/>
            <person name="Berthold D.E."/>
            <person name="Hu J."/>
            <person name="Lefler F.W."/>
            <person name="Laughinghouse H.D. IV."/>
        </authorList>
    </citation>
    <scope>NUCLEOTIDE SEQUENCE [LARGE SCALE GENOMIC DNA]</scope>
    <source>
        <strain evidence="7 8">BLCC-M143</strain>
    </source>
</reference>